<proteinExistence type="predicted"/>
<dbReference type="PANTHER" id="PTHR37832:SF1">
    <property type="entry name" value="STRESS-RESPONSE A_B BARREL DOMAIN-CONTAINING PROTEIN"/>
    <property type="match status" value="1"/>
</dbReference>
<evidence type="ECO:0000313" key="2">
    <source>
        <dbReference type="EMBL" id="GGA44876.1"/>
    </source>
</evidence>
<comment type="caution">
    <text evidence="2">The sequence shown here is derived from an EMBL/GenBank/DDBJ whole genome shotgun (WGS) entry which is preliminary data.</text>
</comment>
<dbReference type="Pfam" id="PF07876">
    <property type="entry name" value="Dabb"/>
    <property type="match status" value="1"/>
</dbReference>
<keyword evidence="3" id="KW-1185">Reference proteome</keyword>
<dbReference type="SMART" id="SM00886">
    <property type="entry name" value="Dabb"/>
    <property type="match status" value="1"/>
</dbReference>
<dbReference type="Gene3D" id="3.30.70.100">
    <property type="match status" value="1"/>
</dbReference>
<reference evidence="3" key="1">
    <citation type="journal article" date="2019" name="Int. J. Syst. Evol. Microbiol.">
        <title>The Global Catalogue of Microorganisms (GCM) 10K type strain sequencing project: providing services to taxonomists for standard genome sequencing and annotation.</title>
        <authorList>
            <consortium name="The Broad Institute Genomics Platform"/>
            <consortium name="The Broad Institute Genome Sequencing Center for Infectious Disease"/>
            <person name="Wu L."/>
            <person name="Ma J."/>
        </authorList>
    </citation>
    <scope>NUCLEOTIDE SEQUENCE [LARGE SCALE GENOMIC DNA]</scope>
    <source>
        <strain evidence="3">CGMCC 1.15044</strain>
    </source>
</reference>
<dbReference type="InterPro" id="IPR013097">
    <property type="entry name" value="Dabb"/>
</dbReference>
<dbReference type="PROSITE" id="PS51502">
    <property type="entry name" value="S_R_A_B_BARREL"/>
    <property type="match status" value="1"/>
</dbReference>
<name>A0ABQ1GJP9_9BACL</name>
<feature type="domain" description="Stress-response A/B barrel" evidence="1">
    <location>
        <begin position="6"/>
        <end position="97"/>
    </location>
</feature>
<dbReference type="EMBL" id="BMHF01000012">
    <property type="protein sequence ID" value="GGA44876.1"/>
    <property type="molecule type" value="Genomic_DNA"/>
</dbReference>
<sequence>MEFTLIKHIVLFKLKDNSPESVEKTYAVLNGMKGKVEQLVDLHIGKNIVDTPRSYDLSLEATFRSLEDLQGYQVHPEHKKVIEHISEVRESQSVVDYEF</sequence>
<organism evidence="2 3">
    <name type="scientific">Paenibacillus physcomitrellae</name>
    <dbReference type="NCBI Taxonomy" id="1619311"/>
    <lineage>
        <taxon>Bacteria</taxon>
        <taxon>Bacillati</taxon>
        <taxon>Bacillota</taxon>
        <taxon>Bacilli</taxon>
        <taxon>Bacillales</taxon>
        <taxon>Paenibacillaceae</taxon>
        <taxon>Paenibacillus</taxon>
    </lineage>
</organism>
<protein>
    <submittedName>
        <fullName evidence="2">Stress responsive protein</fullName>
    </submittedName>
</protein>
<evidence type="ECO:0000313" key="3">
    <source>
        <dbReference type="Proteomes" id="UP000609323"/>
    </source>
</evidence>
<dbReference type="Proteomes" id="UP000609323">
    <property type="component" value="Unassembled WGS sequence"/>
</dbReference>
<evidence type="ECO:0000259" key="1">
    <source>
        <dbReference type="PROSITE" id="PS51502"/>
    </source>
</evidence>
<dbReference type="InterPro" id="IPR011008">
    <property type="entry name" value="Dimeric_a/b-barrel"/>
</dbReference>
<dbReference type="SUPFAM" id="SSF54909">
    <property type="entry name" value="Dimeric alpha+beta barrel"/>
    <property type="match status" value="1"/>
</dbReference>
<dbReference type="PANTHER" id="PTHR37832">
    <property type="entry name" value="BLL2683 PROTEIN"/>
    <property type="match status" value="1"/>
</dbReference>
<accession>A0ABQ1GJP9</accession>
<gene>
    <name evidence="2" type="ORF">GCM10010917_32750</name>
</gene>